<feature type="non-terminal residue" evidence="2">
    <location>
        <position position="1"/>
    </location>
</feature>
<protein>
    <recommendedName>
        <fullName evidence="4">MBD domain-containing protein</fullName>
    </recommendedName>
</protein>
<evidence type="ECO:0000256" key="1">
    <source>
        <dbReference type="SAM" id="MobiDB-lite"/>
    </source>
</evidence>
<feature type="compositionally biased region" description="Low complexity" evidence="1">
    <location>
        <begin position="157"/>
        <end position="167"/>
    </location>
</feature>
<comment type="caution">
    <text evidence="2">The sequence shown here is derived from an EMBL/GenBank/DDBJ whole genome shotgun (WGS) entry which is preliminary data.</text>
</comment>
<accession>A0ABP0SWV2</accession>
<name>A0ABP0SWV2_9DINO</name>
<organism evidence="2 3">
    <name type="scientific">Durusdinium trenchii</name>
    <dbReference type="NCBI Taxonomy" id="1381693"/>
    <lineage>
        <taxon>Eukaryota</taxon>
        <taxon>Sar</taxon>
        <taxon>Alveolata</taxon>
        <taxon>Dinophyceae</taxon>
        <taxon>Suessiales</taxon>
        <taxon>Symbiodiniaceae</taxon>
        <taxon>Durusdinium</taxon>
    </lineage>
</organism>
<dbReference type="EMBL" id="CAXAMN010028557">
    <property type="protein sequence ID" value="CAK9116936.1"/>
    <property type="molecule type" value="Genomic_DNA"/>
</dbReference>
<dbReference type="Proteomes" id="UP001642484">
    <property type="component" value="Unassembled WGS sequence"/>
</dbReference>
<sequence>VDLKCAKSMLAVVHEFKKILRKRSQGMTGPRPWVVQFPLDPKELNVYETAFEGDPPVRLDETKLLQVHQQMVCRKSHGLYKAELQKDGEPLDQQLVPAKAAAKQAQQSMPPMMQQMLQFASMMQQMGFFQGGGSGGTSSSSAHVESPPETKTPALSPPSNMSPPSSSQKAAAKELCEEKTSPLLPKQLENASASTPNGSPLVKPPIHDMTPEEQAALLEEAQEERALKRPATKKAKAEPKKKPKTEPKPKEKSAAKNPVSVEKCEGQPWEIHTVTRPTGQKDKHYVHLKSGERFRMKCEAIARGFKE</sequence>
<evidence type="ECO:0000313" key="3">
    <source>
        <dbReference type="Proteomes" id="UP001642484"/>
    </source>
</evidence>
<proteinExistence type="predicted"/>
<evidence type="ECO:0000313" key="2">
    <source>
        <dbReference type="EMBL" id="CAK9116936.1"/>
    </source>
</evidence>
<reference evidence="2 3" key="1">
    <citation type="submission" date="2024-02" db="EMBL/GenBank/DDBJ databases">
        <authorList>
            <person name="Chen Y."/>
            <person name="Shah S."/>
            <person name="Dougan E. K."/>
            <person name="Thang M."/>
            <person name="Chan C."/>
        </authorList>
    </citation>
    <scope>NUCLEOTIDE SEQUENCE [LARGE SCALE GENOMIC DNA]</scope>
</reference>
<evidence type="ECO:0008006" key="4">
    <source>
        <dbReference type="Google" id="ProtNLM"/>
    </source>
</evidence>
<feature type="compositionally biased region" description="Basic and acidic residues" evidence="1">
    <location>
        <begin position="235"/>
        <end position="254"/>
    </location>
</feature>
<feature type="region of interest" description="Disordered" evidence="1">
    <location>
        <begin position="128"/>
        <end position="283"/>
    </location>
</feature>
<keyword evidence="3" id="KW-1185">Reference proteome</keyword>
<feature type="compositionally biased region" description="Polar residues" evidence="1">
    <location>
        <begin position="189"/>
        <end position="198"/>
    </location>
</feature>
<gene>
    <name evidence="2" type="ORF">CCMP2556_LOCUS54390</name>
</gene>
<feature type="compositionally biased region" description="Basic and acidic residues" evidence="1">
    <location>
        <begin position="171"/>
        <end position="180"/>
    </location>
</feature>